<reference evidence="1" key="1">
    <citation type="submission" date="2019-08" db="EMBL/GenBank/DDBJ databases">
        <authorList>
            <person name="Kucharzyk K."/>
            <person name="Murdoch R.W."/>
            <person name="Higgins S."/>
            <person name="Loffler F."/>
        </authorList>
    </citation>
    <scope>NUCLEOTIDE SEQUENCE</scope>
</reference>
<organism evidence="1">
    <name type="scientific">bioreactor metagenome</name>
    <dbReference type="NCBI Taxonomy" id="1076179"/>
    <lineage>
        <taxon>unclassified sequences</taxon>
        <taxon>metagenomes</taxon>
        <taxon>ecological metagenomes</taxon>
    </lineage>
</organism>
<accession>A0A645IZF7</accession>
<gene>
    <name evidence="1" type="ORF">SDC9_204392</name>
</gene>
<evidence type="ECO:0000313" key="1">
    <source>
        <dbReference type="EMBL" id="MPN56701.1"/>
    </source>
</evidence>
<evidence type="ECO:0008006" key="2">
    <source>
        <dbReference type="Google" id="ProtNLM"/>
    </source>
</evidence>
<comment type="caution">
    <text evidence="1">The sequence shown here is derived from an EMBL/GenBank/DDBJ whole genome shotgun (WGS) entry which is preliminary data.</text>
</comment>
<dbReference type="AlphaFoldDB" id="A0A645IZF7"/>
<protein>
    <recommendedName>
        <fullName evidence="2">DprA winged helix domain-containing protein</fullName>
    </recommendedName>
</protein>
<name>A0A645IZF7_9ZZZZ</name>
<proteinExistence type="predicted"/>
<dbReference type="EMBL" id="VSSQ01127348">
    <property type="protein sequence ID" value="MPN56701.1"/>
    <property type="molecule type" value="Genomic_DNA"/>
</dbReference>
<sequence>MLQINEICDTTGIDIKNVNTIINELLLRDLVVEMNNKMFSIN</sequence>